<dbReference type="InterPro" id="IPR041584">
    <property type="entry name" value="Put_pPIWI_pnuc_2"/>
</dbReference>
<dbReference type="InterPro" id="IPR040556">
    <property type="entry name" value="pP_pnuc_1"/>
</dbReference>
<evidence type="ECO:0000313" key="3">
    <source>
        <dbReference type="EMBL" id="RRF86236.1"/>
    </source>
</evidence>
<keyword evidence="4" id="KW-1185">Reference proteome</keyword>
<dbReference type="Proteomes" id="UP000283868">
    <property type="component" value="Unassembled WGS sequence"/>
</dbReference>
<proteinExistence type="predicted"/>
<sequence length="282" mass="32354">MKKSTSSIYDLATTPFQKELLNACFDNLKDQNNRLQFNNFAYSIRELSRHFLNTLAPKEDVVLCSWFTDESGKGKITRGQKIKYAIAGGLSDNDIDDLIGLDILDEAKKDVLDSIELLNKFTHINEDTYDISDSEIARNSTLVIKAFENFANRIIECRESVIEKLESQISQEVVEKAMWEISDEIDILATHHNIEEIIIDNYKVSCISSDKILIEVLGDLEVRLQWGSDGDLRRGDGHELYDNFPFNSTLSITIANGLEKAEIKVEEYKVDTDKWYEYDKNF</sequence>
<dbReference type="EMBL" id="QXEN01000043">
    <property type="protein sequence ID" value="RRF86236.1"/>
    <property type="molecule type" value="Genomic_DNA"/>
</dbReference>
<evidence type="ECO:0000313" key="4">
    <source>
        <dbReference type="Proteomes" id="UP000283868"/>
    </source>
</evidence>
<evidence type="ECO:0000259" key="1">
    <source>
        <dbReference type="Pfam" id="PF18165"/>
    </source>
</evidence>
<dbReference type="Pfam" id="PF18166">
    <property type="entry name" value="pP_pnuc_2"/>
    <property type="match status" value="1"/>
</dbReference>
<feature type="domain" description="Predicted pPIWI-associating nuclease group 2" evidence="2">
    <location>
        <begin position="155"/>
        <end position="276"/>
    </location>
</feature>
<dbReference type="AlphaFoldDB" id="A0A424Z4W5"/>
<organism evidence="3 4">
    <name type="scientific">Prevotella intermedia</name>
    <dbReference type="NCBI Taxonomy" id="28131"/>
    <lineage>
        <taxon>Bacteria</taxon>
        <taxon>Pseudomonadati</taxon>
        <taxon>Bacteroidota</taxon>
        <taxon>Bacteroidia</taxon>
        <taxon>Bacteroidales</taxon>
        <taxon>Prevotellaceae</taxon>
        <taxon>Prevotella</taxon>
    </lineage>
</organism>
<comment type="caution">
    <text evidence="3">The sequence shown here is derived from an EMBL/GenBank/DDBJ whole genome shotgun (WGS) entry which is preliminary data.</text>
</comment>
<dbReference type="Pfam" id="PF18165">
    <property type="entry name" value="pP_pnuc_1"/>
    <property type="match status" value="1"/>
</dbReference>
<name>A0A424Z4W5_PREIN</name>
<protein>
    <submittedName>
        <fullName evidence="3">Uncharacterized protein</fullName>
    </submittedName>
</protein>
<reference evidence="3 4" key="1">
    <citation type="submission" date="2018-08" db="EMBL/GenBank/DDBJ databases">
        <title>Comparative analysis of Prevotella intermedia strains.</title>
        <authorList>
            <person name="Moon J.-H."/>
            <person name="Lee J.-H."/>
        </authorList>
    </citation>
    <scope>NUCLEOTIDE SEQUENCE [LARGE SCALE GENOMIC DNA]</scope>
    <source>
        <strain evidence="3 4">ATCC 15033</strain>
    </source>
</reference>
<accession>A0A424Z4W5</accession>
<dbReference type="RefSeq" id="WP_097656199.1">
    <property type="nucleotide sequence ID" value="NZ_NSMA01000004.1"/>
</dbReference>
<feature type="domain" description="Predicted pPIWI-associating nuclease" evidence="1">
    <location>
        <begin position="15"/>
        <end position="146"/>
    </location>
</feature>
<gene>
    <name evidence="3" type="ORF">D2S45_12585</name>
</gene>
<evidence type="ECO:0000259" key="2">
    <source>
        <dbReference type="Pfam" id="PF18166"/>
    </source>
</evidence>